<keyword evidence="3" id="KW-1185">Reference proteome</keyword>
<proteinExistence type="predicted"/>
<name>A0A238ZNR7_9BACT</name>
<dbReference type="EMBL" id="FZNS01000009">
    <property type="protein sequence ID" value="SNR85007.1"/>
    <property type="molecule type" value="Genomic_DNA"/>
</dbReference>
<organism evidence="2 3">
    <name type="scientific">Hymenobacter mucosus</name>
    <dbReference type="NCBI Taxonomy" id="1411120"/>
    <lineage>
        <taxon>Bacteria</taxon>
        <taxon>Pseudomonadati</taxon>
        <taxon>Bacteroidota</taxon>
        <taxon>Cytophagia</taxon>
        <taxon>Cytophagales</taxon>
        <taxon>Hymenobacteraceae</taxon>
        <taxon>Hymenobacter</taxon>
    </lineage>
</organism>
<dbReference type="AlphaFoldDB" id="A0A238ZNR7"/>
<dbReference type="GO" id="GO:0016740">
    <property type="term" value="F:transferase activity"/>
    <property type="evidence" value="ECO:0007669"/>
    <property type="project" value="UniProtKB-KW"/>
</dbReference>
<gene>
    <name evidence="2" type="ORF">SAMN06269173_10923</name>
</gene>
<feature type="domain" description="Glycosyltransferase 2-like" evidence="1">
    <location>
        <begin position="39"/>
        <end position="181"/>
    </location>
</feature>
<dbReference type="InterPro" id="IPR001173">
    <property type="entry name" value="Glyco_trans_2-like"/>
</dbReference>
<evidence type="ECO:0000313" key="2">
    <source>
        <dbReference type="EMBL" id="SNR85007.1"/>
    </source>
</evidence>
<dbReference type="Pfam" id="PF00535">
    <property type="entry name" value="Glycos_transf_2"/>
    <property type="match status" value="1"/>
</dbReference>
<sequence>MDFLLSPHLSIPYKPAIALRSAEAWKVLIPPAEGLRAIVVIPAKDEAENLPATLAALAAQTTLEGQPLPVGFYEVLVLANNCTDNTAAVVRQAAIRWPQLAIHVGEVRLPTGEAHVGKARRLLMDEACRRLEWAGTKGAFIASTDADTRVAPDWLAATAAELAAGADAVGGRILTAGSSVPACPVRRYQLQDAAYYLLRARLEHLLDPVAADPWPRHHQHFGASLALTTEAYRRVGGLPVVPYLEDEALCQALLQHDLRLRHSPRVRVYTSSRQEGRVAVGLSWQLRQWAEMQQKQCEPLVDNPARLAAEWEARNRLRRLWEQAATGTLKSKQLQQEAHSVAVPLRALQRQIRKSTTFGHLWSWVQQWWAQQNDWSCRWPQVALSTALLELRRLLAAYDAQPIYARINPGDTVHGVARQGGVVHPRE</sequence>
<protein>
    <submittedName>
        <fullName evidence="2">Glycosyl transferase family 2</fullName>
    </submittedName>
</protein>
<dbReference type="Proteomes" id="UP000198310">
    <property type="component" value="Unassembled WGS sequence"/>
</dbReference>
<evidence type="ECO:0000313" key="3">
    <source>
        <dbReference type="Proteomes" id="UP000198310"/>
    </source>
</evidence>
<dbReference type="PANTHER" id="PTHR43685:SF14">
    <property type="entry name" value="GLYCOSYLTRANSFERASE 2-LIKE DOMAIN-CONTAINING PROTEIN"/>
    <property type="match status" value="1"/>
</dbReference>
<keyword evidence="2" id="KW-0808">Transferase</keyword>
<accession>A0A238ZNR7</accession>
<evidence type="ECO:0000259" key="1">
    <source>
        <dbReference type="Pfam" id="PF00535"/>
    </source>
</evidence>
<dbReference type="InterPro" id="IPR050834">
    <property type="entry name" value="Glycosyltransf_2"/>
</dbReference>
<dbReference type="PANTHER" id="PTHR43685">
    <property type="entry name" value="GLYCOSYLTRANSFERASE"/>
    <property type="match status" value="1"/>
</dbReference>
<dbReference type="Gene3D" id="3.90.550.10">
    <property type="entry name" value="Spore Coat Polysaccharide Biosynthesis Protein SpsA, Chain A"/>
    <property type="match status" value="1"/>
</dbReference>
<dbReference type="RefSeq" id="WP_089333608.1">
    <property type="nucleotide sequence ID" value="NZ_FZNS01000009.1"/>
</dbReference>
<dbReference type="SUPFAM" id="SSF53448">
    <property type="entry name" value="Nucleotide-diphospho-sugar transferases"/>
    <property type="match status" value="1"/>
</dbReference>
<dbReference type="InterPro" id="IPR029044">
    <property type="entry name" value="Nucleotide-diphossugar_trans"/>
</dbReference>
<reference evidence="3" key="1">
    <citation type="submission" date="2017-06" db="EMBL/GenBank/DDBJ databases">
        <authorList>
            <person name="Varghese N."/>
            <person name="Submissions S."/>
        </authorList>
    </citation>
    <scope>NUCLEOTIDE SEQUENCE [LARGE SCALE GENOMIC DNA]</scope>
    <source>
        <strain evidence="3">DSM 28041</strain>
    </source>
</reference>